<organism evidence="2">
    <name type="scientific">Cryptomonas curvata</name>
    <dbReference type="NCBI Taxonomy" id="233186"/>
    <lineage>
        <taxon>Eukaryota</taxon>
        <taxon>Cryptophyceae</taxon>
        <taxon>Cryptomonadales</taxon>
        <taxon>Cryptomonadaceae</taxon>
        <taxon>Cryptomonas</taxon>
    </lineage>
</organism>
<proteinExistence type="predicted"/>
<sequence>MSDAEVPTGIAAAGSIKEMGMRKILFEKWDKEAAAGELQKNPDILTKIYLGMQWLELHPEFGVEVAKYRAELSSENGDTRGVPTANLVPWKPDPLIVDMWKRWAQEQEEQKEDNANALKSESNGAAASLMDPTRQQDDALMKQRCQCICS</sequence>
<evidence type="ECO:0000313" key="2">
    <source>
        <dbReference type="EMBL" id="CAD8631107.1"/>
    </source>
</evidence>
<evidence type="ECO:0000256" key="1">
    <source>
        <dbReference type="SAM" id="MobiDB-lite"/>
    </source>
</evidence>
<accession>A0A7S0M4D6</accession>
<name>A0A7S0M4D6_9CRYP</name>
<protein>
    <submittedName>
        <fullName evidence="2">Uncharacterized protein</fullName>
    </submittedName>
</protein>
<reference evidence="2" key="1">
    <citation type="submission" date="2021-01" db="EMBL/GenBank/DDBJ databases">
        <authorList>
            <person name="Corre E."/>
            <person name="Pelletier E."/>
            <person name="Niang G."/>
            <person name="Scheremetjew M."/>
            <person name="Finn R."/>
            <person name="Kale V."/>
            <person name="Holt S."/>
            <person name="Cochrane G."/>
            <person name="Meng A."/>
            <person name="Brown T."/>
            <person name="Cohen L."/>
        </authorList>
    </citation>
    <scope>NUCLEOTIDE SEQUENCE</scope>
    <source>
        <strain evidence="2">CCAP979/52</strain>
    </source>
</reference>
<gene>
    <name evidence="2" type="ORF">CCUR1050_LOCUS8786</name>
</gene>
<dbReference type="AlphaFoldDB" id="A0A7S0M4D6"/>
<feature type="region of interest" description="Disordered" evidence="1">
    <location>
        <begin position="104"/>
        <end position="135"/>
    </location>
</feature>
<dbReference type="EMBL" id="HBEZ01015875">
    <property type="protein sequence ID" value="CAD8631107.1"/>
    <property type="molecule type" value="Transcribed_RNA"/>
</dbReference>